<dbReference type="GO" id="GO:0015171">
    <property type="term" value="F:amino acid transmembrane transporter activity"/>
    <property type="evidence" value="ECO:0007669"/>
    <property type="project" value="TreeGrafter"/>
</dbReference>
<keyword evidence="3 6" id="KW-0812">Transmembrane</keyword>
<evidence type="ECO:0000256" key="3">
    <source>
        <dbReference type="ARBA" id="ARBA00022692"/>
    </source>
</evidence>
<keyword evidence="4 6" id="KW-1133">Transmembrane helix</keyword>
<dbReference type="RefSeq" id="WP_058887570.1">
    <property type="nucleotide sequence ID" value="NZ_LQBM01000001.1"/>
</dbReference>
<reference evidence="8" key="1">
    <citation type="submission" date="2015-12" db="EMBL/GenBank/DDBJ databases">
        <authorList>
            <person name="Nair G.R."/>
            <person name="Kaur G."/>
            <person name="Mayilraj S."/>
        </authorList>
    </citation>
    <scope>NUCLEOTIDE SEQUENCE [LARGE SCALE GENOMIC DNA]</scope>
    <source>
        <strain evidence="8">CD08_7</strain>
    </source>
</reference>
<keyword evidence="2" id="KW-1003">Cell membrane</keyword>
<dbReference type="PANTHER" id="PTHR30086:SF20">
    <property type="entry name" value="ARGININE EXPORTER PROTEIN ARGO-RELATED"/>
    <property type="match status" value="1"/>
</dbReference>
<evidence type="ECO:0000256" key="1">
    <source>
        <dbReference type="ARBA" id="ARBA00004651"/>
    </source>
</evidence>
<comment type="subcellular location">
    <subcellularLocation>
        <location evidence="1">Cell membrane</location>
        <topology evidence="1">Multi-pass membrane protein</topology>
    </subcellularLocation>
</comment>
<keyword evidence="8" id="KW-1185">Reference proteome</keyword>
<feature type="transmembrane region" description="Helical" evidence="6">
    <location>
        <begin position="43"/>
        <end position="64"/>
    </location>
</feature>
<gene>
    <name evidence="7" type="ORF">AVL63_09625</name>
</gene>
<organism evidence="7 8">
    <name type="scientific">Nesterenkonia jeotgali</name>
    <dbReference type="NCBI Taxonomy" id="317018"/>
    <lineage>
        <taxon>Bacteria</taxon>
        <taxon>Bacillati</taxon>
        <taxon>Actinomycetota</taxon>
        <taxon>Actinomycetes</taxon>
        <taxon>Micrococcales</taxon>
        <taxon>Micrococcaceae</taxon>
        <taxon>Nesterenkonia</taxon>
    </lineage>
</organism>
<dbReference type="InterPro" id="IPR001123">
    <property type="entry name" value="LeuE-type"/>
</dbReference>
<dbReference type="OrthoDB" id="581870at2"/>
<name>A0A0W8IL97_9MICC</name>
<dbReference type="Proteomes" id="UP000054023">
    <property type="component" value="Unassembled WGS sequence"/>
</dbReference>
<evidence type="ECO:0000256" key="5">
    <source>
        <dbReference type="ARBA" id="ARBA00023136"/>
    </source>
</evidence>
<feature type="transmembrane region" description="Helical" evidence="6">
    <location>
        <begin position="152"/>
        <end position="176"/>
    </location>
</feature>
<evidence type="ECO:0000313" key="8">
    <source>
        <dbReference type="Proteomes" id="UP000054023"/>
    </source>
</evidence>
<evidence type="ECO:0000256" key="6">
    <source>
        <dbReference type="SAM" id="Phobius"/>
    </source>
</evidence>
<dbReference type="PANTHER" id="PTHR30086">
    <property type="entry name" value="ARGININE EXPORTER PROTEIN ARGO"/>
    <property type="match status" value="1"/>
</dbReference>
<keyword evidence="5 6" id="KW-0472">Membrane</keyword>
<evidence type="ECO:0000256" key="2">
    <source>
        <dbReference type="ARBA" id="ARBA00022475"/>
    </source>
</evidence>
<evidence type="ECO:0000313" key="7">
    <source>
        <dbReference type="EMBL" id="KUG60595.1"/>
    </source>
</evidence>
<protein>
    <submittedName>
        <fullName evidence="7">Lysine transporter LysE</fullName>
    </submittedName>
</protein>
<feature type="transmembrane region" description="Helical" evidence="6">
    <location>
        <begin position="188"/>
        <end position="209"/>
    </location>
</feature>
<dbReference type="EMBL" id="LQBM01000001">
    <property type="protein sequence ID" value="KUG60595.1"/>
    <property type="molecule type" value="Genomic_DNA"/>
</dbReference>
<sequence>MIQIILTGIWLGLLYNAAPGPIFTESLRRGVRGGYRSALGVQLGSLVGDAVWAVLGLAGAAALLTQPHLHIPITLAGCLVLVILGAQGIYAASGRASVPATGSSTPGSHMLRGPLTAGALLSLGNVWNVVYWGGAGGAVAGALGEDAALSSLLVFFVAFMITSLLCCFLCAGFIAGVKRTLSSTWIRVVEGGSGLALLVMAVLLALQALT</sequence>
<dbReference type="GO" id="GO:0005886">
    <property type="term" value="C:plasma membrane"/>
    <property type="evidence" value="ECO:0007669"/>
    <property type="project" value="UniProtKB-SubCell"/>
</dbReference>
<comment type="caution">
    <text evidence="7">The sequence shown here is derived from an EMBL/GenBank/DDBJ whole genome shotgun (WGS) entry which is preliminary data.</text>
</comment>
<dbReference type="Pfam" id="PF01810">
    <property type="entry name" value="LysE"/>
    <property type="match status" value="1"/>
</dbReference>
<evidence type="ECO:0000256" key="4">
    <source>
        <dbReference type="ARBA" id="ARBA00022989"/>
    </source>
</evidence>
<dbReference type="AlphaFoldDB" id="A0A0W8IL97"/>
<feature type="transmembrane region" description="Helical" evidence="6">
    <location>
        <begin position="71"/>
        <end position="92"/>
    </location>
</feature>
<accession>A0A0W8IL97</accession>
<proteinExistence type="predicted"/>